<evidence type="ECO:0000256" key="2">
    <source>
        <dbReference type="ARBA" id="ARBA00023315"/>
    </source>
</evidence>
<dbReference type="Pfam" id="PF00583">
    <property type="entry name" value="Acetyltransf_1"/>
    <property type="match status" value="1"/>
</dbReference>
<dbReference type="InterPro" id="IPR000182">
    <property type="entry name" value="GNAT_dom"/>
</dbReference>
<dbReference type="InterPro" id="IPR050832">
    <property type="entry name" value="Bact_Acetyltransf"/>
</dbReference>
<dbReference type="EMBL" id="WXWW01000112">
    <property type="protein sequence ID" value="NAW65038.1"/>
    <property type="molecule type" value="Genomic_DNA"/>
</dbReference>
<keyword evidence="2" id="KW-0012">Acyltransferase</keyword>
<feature type="domain" description="N-acetyltransferase" evidence="3">
    <location>
        <begin position="1"/>
        <end position="141"/>
    </location>
</feature>
<evidence type="ECO:0000313" key="5">
    <source>
        <dbReference type="Proteomes" id="UP000465712"/>
    </source>
</evidence>
<dbReference type="PROSITE" id="PS51186">
    <property type="entry name" value="GNAT"/>
    <property type="match status" value="1"/>
</dbReference>
<protein>
    <submittedName>
        <fullName evidence="4">GNAT family N-acetyltransferase</fullName>
    </submittedName>
</protein>
<dbReference type="CDD" id="cd04301">
    <property type="entry name" value="NAT_SF"/>
    <property type="match status" value="1"/>
</dbReference>
<evidence type="ECO:0000313" key="4">
    <source>
        <dbReference type="EMBL" id="NAW65038.1"/>
    </source>
</evidence>
<dbReference type="PANTHER" id="PTHR43877:SF2">
    <property type="entry name" value="AMINOALKYLPHOSPHONATE N-ACETYLTRANSFERASE-RELATED"/>
    <property type="match status" value="1"/>
</dbReference>
<keyword evidence="1 4" id="KW-0808">Transferase</keyword>
<gene>
    <name evidence="4" type="ORF">CAG72_07390</name>
</gene>
<comment type="caution">
    <text evidence="4">The sequence shown here is derived from an EMBL/GenBank/DDBJ whole genome shotgun (WGS) entry which is preliminary data.</text>
</comment>
<proteinExistence type="predicted"/>
<dbReference type="Gene3D" id="3.40.630.30">
    <property type="match status" value="1"/>
</dbReference>
<evidence type="ECO:0000259" key="3">
    <source>
        <dbReference type="PROSITE" id="PS51186"/>
    </source>
</evidence>
<sequence length="141" mass="15972">MKVHFLEDNQDVPLVLDVLRQLRPQYDSAALQAQITKQMAQGYQVVYVKSGEEIMGVAGFVVSEKLAWGKAIYVDDLVTAEQHRSKGVGECLIHWLKAYAKAQGCQQLHLDSGVQRFAAHKFYLREGFHIASHHFSMTEIK</sequence>
<reference evidence="4 5" key="1">
    <citation type="submission" date="2017-05" db="EMBL/GenBank/DDBJ databases">
        <title>High clonality and local adaptation shapes Vibrionaceae linages within an endangered oasis.</title>
        <authorList>
            <person name="Vazquez-Rosas-Landa M."/>
        </authorList>
    </citation>
    <scope>NUCLEOTIDE SEQUENCE [LARGE SCALE GENOMIC DNA]</scope>
    <source>
        <strain evidence="4 5">P46_P4S1P180</strain>
    </source>
</reference>
<name>A0A7X4WAA2_9GAMM</name>
<dbReference type="GO" id="GO:0016747">
    <property type="term" value="F:acyltransferase activity, transferring groups other than amino-acyl groups"/>
    <property type="evidence" value="ECO:0007669"/>
    <property type="project" value="InterPro"/>
</dbReference>
<dbReference type="Proteomes" id="UP000465712">
    <property type="component" value="Unassembled WGS sequence"/>
</dbReference>
<dbReference type="AlphaFoldDB" id="A0A7X4WAA2"/>
<organism evidence="4 5">
    <name type="scientific">Photobacterium halotolerans</name>
    <dbReference type="NCBI Taxonomy" id="265726"/>
    <lineage>
        <taxon>Bacteria</taxon>
        <taxon>Pseudomonadati</taxon>
        <taxon>Pseudomonadota</taxon>
        <taxon>Gammaproteobacteria</taxon>
        <taxon>Vibrionales</taxon>
        <taxon>Vibrionaceae</taxon>
        <taxon>Photobacterium</taxon>
    </lineage>
</organism>
<evidence type="ECO:0000256" key="1">
    <source>
        <dbReference type="ARBA" id="ARBA00022679"/>
    </source>
</evidence>
<dbReference type="SUPFAM" id="SSF55729">
    <property type="entry name" value="Acyl-CoA N-acyltransferases (Nat)"/>
    <property type="match status" value="1"/>
</dbReference>
<accession>A0A7X4WAA2</accession>
<dbReference type="PANTHER" id="PTHR43877">
    <property type="entry name" value="AMINOALKYLPHOSPHONATE N-ACETYLTRANSFERASE-RELATED-RELATED"/>
    <property type="match status" value="1"/>
</dbReference>
<dbReference type="RefSeq" id="WP_161443925.1">
    <property type="nucleotide sequence ID" value="NZ_WXWW01000112.1"/>
</dbReference>
<dbReference type="InterPro" id="IPR016181">
    <property type="entry name" value="Acyl_CoA_acyltransferase"/>
</dbReference>